<dbReference type="GO" id="GO:0042393">
    <property type="term" value="F:histone binding"/>
    <property type="evidence" value="ECO:0007669"/>
    <property type="project" value="TreeGrafter"/>
</dbReference>
<evidence type="ECO:0000256" key="3">
    <source>
        <dbReference type="ARBA" id="ARBA00022737"/>
    </source>
</evidence>
<feature type="region of interest" description="Disordered" evidence="6">
    <location>
        <begin position="127"/>
        <end position="167"/>
    </location>
</feature>
<dbReference type="InterPro" id="IPR019544">
    <property type="entry name" value="Tetratricopeptide_SHNi-TPR_dom"/>
</dbReference>
<evidence type="ECO:0000256" key="1">
    <source>
        <dbReference type="ARBA" id="ARBA00004123"/>
    </source>
</evidence>
<keyword evidence="4" id="KW-0802">TPR repeat</keyword>
<dbReference type="SMART" id="SM00028">
    <property type="entry name" value="TPR"/>
    <property type="match status" value="2"/>
</dbReference>
<feature type="region of interest" description="Disordered" evidence="6">
    <location>
        <begin position="455"/>
        <end position="516"/>
    </location>
</feature>
<evidence type="ECO:0000256" key="4">
    <source>
        <dbReference type="ARBA" id="ARBA00022803"/>
    </source>
</evidence>
<dbReference type="InterPro" id="IPR011990">
    <property type="entry name" value="TPR-like_helical_dom_sf"/>
</dbReference>
<accession>A0AAD8PM67</accession>
<feature type="compositionally biased region" description="Acidic residues" evidence="6">
    <location>
        <begin position="203"/>
        <end position="226"/>
    </location>
</feature>
<evidence type="ECO:0000259" key="7">
    <source>
        <dbReference type="Pfam" id="PF10516"/>
    </source>
</evidence>
<feature type="region of interest" description="Disordered" evidence="6">
    <location>
        <begin position="189"/>
        <end position="226"/>
    </location>
</feature>
<dbReference type="InterPro" id="IPR019734">
    <property type="entry name" value="TPR_rpt"/>
</dbReference>
<reference evidence="8" key="1">
    <citation type="submission" date="2021-06" db="EMBL/GenBank/DDBJ databases">
        <title>Comparative genomics, transcriptomics and evolutionary studies reveal genomic signatures of adaptation to plant cell wall in hemibiotrophic fungi.</title>
        <authorList>
            <consortium name="DOE Joint Genome Institute"/>
            <person name="Baroncelli R."/>
            <person name="Diaz J.F."/>
            <person name="Benocci T."/>
            <person name="Peng M."/>
            <person name="Battaglia E."/>
            <person name="Haridas S."/>
            <person name="Andreopoulos W."/>
            <person name="Labutti K."/>
            <person name="Pangilinan J."/>
            <person name="Floch G.L."/>
            <person name="Makela M.R."/>
            <person name="Henrissat B."/>
            <person name="Grigoriev I.V."/>
            <person name="Crouch J.A."/>
            <person name="De Vries R.P."/>
            <person name="Sukno S.A."/>
            <person name="Thon M.R."/>
        </authorList>
    </citation>
    <scope>NUCLEOTIDE SEQUENCE</scope>
    <source>
        <strain evidence="8">CBS 125086</strain>
    </source>
</reference>
<dbReference type="InterPro" id="IPR051730">
    <property type="entry name" value="NASP-like"/>
</dbReference>
<dbReference type="Proteomes" id="UP001230504">
    <property type="component" value="Unassembled WGS sequence"/>
</dbReference>
<feature type="compositionally biased region" description="Low complexity" evidence="6">
    <location>
        <begin position="153"/>
        <end position="163"/>
    </location>
</feature>
<feature type="compositionally biased region" description="Basic and acidic residues" evidence="6">
    <location>
        <begin position="135"/>
        <end position="144"/>
    </location>
</feature>
<evidence type="ECO:0000256" key="6">
    <source>
        <dbReference type="SAM" id="MobiDB-lite"/>
    </source>
</evidence>
<feature type="compositionally biased region" description="Low complexity" evidence="6">
    <location>
        <begin position="39"/>
        <end position="52"/>
    </location>
</feature>
<dbReference type="RefSeq" id="XP_060408460.1">
    <property type="nucleotide sequence ID" value="XM_060559105.1"/>
</dbReference>
<protein>
    <recommendedName>
        <fullName evidence="7">Tetratricopeptide SHNi-TPR domain-containing protein</fullName>
    </recommendedName>
</protein>
<organism evidence="8 9">
    <name type="scientific">Colletotrichum navitas</name>
    <dbReference type="NCBI Taxonomy" id="681940"/>
    <lineage>
        <taxon>Eukaryota</taxon>
        <taxon>Fungi</taxon>
        <taxon>Dikarya</taxon>
        <taxon>Ascomycota</taxon>
        <taxon>Pezizomycotina</taxon>
        <taxon>Sordariomycetes</taxon>
        <taxon>Hypocreomycetidae</taxon>
        <taxon>Glomerellales</taxon>
        <taxon>Glomerellaceae</taxon>
        <taxon>Colletotrichum</taxon>
        <taxon>Colletotrichum graminicola species complex</taxon>
    </lineage>
</organism>
<dbReference type="EMBL" id="JAHLJV010000106">
    <property type="protein sequence ID" value="KAK1572665.1"/>
    <property type="molecule type" value="Genomic_DNA"/>
</dbReference>
<comment type="caution">
    <text evidence="8">The sequence shown here is derived from an EMBL/GenBank/DDBJ whole genome shotgun (WGS) entry which is preliminary data.</text>
</comment>
<comment type="similarity">
    <text evidence="2">Belongs to the NASP family.</text>
</comment>
<dbReference type="AlphaFoldDB" id="A0AAD8PM67"/>
<keyword evidence="3" id="KW-0677">Repeat</keyword>
<dbReference type="GeneID" id="85443345"/>
<feature type="domain" description="Tetratricopeptide SHNi-TPR" evidence="7">
    <location>
        <begin position="276"/>
        <end position="310"/>
    </location>
</feature>
<dbReference type="SUPFAM" id="SSF48452">
    <property type="entry name" value="TPR-like"/>
    <property type="match status" value="1"/>
</dbReference>
<dbReference type="PANTHER" id="PTHR15081:SF1">
    <property type="entry name" value="NUCLEAR AUTOANTIGENIC SPERM PROTEIN"/>
    <property type="match status" value="1"/>
</dbReference>
<proteinExistence type="inferred from homology"/>
<sequence length="516" mass="55906">MMADITDHATIPAEVSVAEVAVAEVPAVEAVANQETKQDAPAPAQQDTPATACEESEEDSNSKKVTLADLTAKGTALYAKKQYEDAAECFTKAAELQDEINGEMHPTNAEILFLYGRSVFKVGQSKSDVLGGKAGSEKKVEKPKTKAPKKAALEAAPTDAPAESNAQRITEEGVAIIATDASGAKTVDKVEEKKPLFQFNGDENFDDESDDEEAEGEGEEEEEEDDLAVAFGVLDMARVLYNRQLEQFEKEEPNGKAQEQLDGDKLSIKHVKERLADTHDLLAEISLENERYPDAIEDSRKSLKYKKELYTDDSEIIAEAHFKLSLALEFASVTTTQEEGEQAESKPFDEKLREEAANELEAAIRSTKLKLQNKEVELATMASPEDNEVTRATITDVKDMIADMEQRLVDLRKPPIDVNAALGGDGVGGILGAALGESAAQTQARVEEAKKTATDLTGLVRKKNKDEPKSADKPAVEAKATEVSANGEESNGIKRKAEDFAETDESAKKAKVEEAA</sequence>
<dbReference type="PANTHER" id="PTHR15081">
    <property type="entry name" value="NUCLEAR AUTOANTIGENIC SPERM PROTEIN NASP -RELATED"/>
    <property type="match status" value="1"/>
</dbReference>
<comment type="subcellular location">
    <subcellularLocation>
        <location evidence="1">Nucleus</location>
    </subcellularLocation>
</comment>
<dbReference type="GO" id="GO:0034080">
    <property type="term" value="P:CENP-A containing chromatin assembly"/>
    <property type="evidence" value="ECO:0007669"/>
    <property type="project" value="TreeGrafter"/>
</dbReference>
<name>A0AAD8PM67_9PEZI</name>
<dbReference type="Pfam" id="PF10516">
    <property type="entry name" value="SHNi-TPR"/>
    <property type="match status" value="1"/>
</dbReference>
<evidence type="ECO:0000313" key="8">
    <source>
        <dbReference type="EMBL" id="KAK1572665.1"/>
    </source>
</evidence>
<keyword evidence="9" id="KW-1185">Reference proteome</keyword>
<evidence type="ECO:0000256" key="2">
    <source>
        <dbReference type="ARBA" id="ARBA00008402"/>
    </source>
</evidence>
<keyword evidence="5" id="KW-0539">Nucleus</keyword>
<feature type="region of interest" description="Disordered" evidence="6">
    <location>
        <begin position="32"/>
        <end position="65"/>
    </location>
</feature>
<dbReference type="Gene3D" id="1.25.40.10">
    <property type="entry name" value="Tetratricopeptide repeat domain"/>
    <property type="match status" value="2"/>
</dbReference>
<feature type="compositionally biased region" description="Basic and acidic residues" evidence="6">
    <location>
        <begin position="491"/>
        <end position="516"/>
    </location>
</feature>
<evidence type="ECO:0000313" key="9">
    <source>
        <dbReference type="Proteomes" id="UP001230504"/>
    </source>
</evidence>
<dbReference type="GO" id="GO:0005654">
    <property type="term" value="C:nucleoplasm"/>
    <property type="evidence" value="ECO:0007669"/>
    <property type="project" value="TreeGrafter"/>
</dbReference>
<gene>
    <name evidence="8" type="ORF">LY79DRAFT_569933</name>
</gene>
<feature type="compositionally biased region" description="Basic and acidic residues" evidence="6">
    <location>
        <begin position="464"/>
        <end position="480"/>
    </location>
</feature>
<evidence type="ECO:0000256" key="5">
    <source>
        <dbReference type="ARBA" id="ARBA00023242"/>
    </source>
</evidence>
<dbReference type="GO" id="GO:0006335">
    <property type="term" value="P:DNA replication-dependent chromatin assembly"/>
    <property type="evidence" value="ECO:0007669"/>
    <property type="project" value="TreeGrafter"/>
</dbReference>